<dbReference type="Proteomes" id="UP000295151">
    <property type="component" value="Unassembled WGS sequence"/>
</dbReference>
<feature type="transmembrane region" description="Helical" evidence="2">
    <location>
        <begin position="74"/>
        <end position="97"/>
    </location>
</feature>
<dbReference type="RefSeq" id="WP_133979852.1">
    <property type="nucleotide sequence ID" value="NZ_SOCE01000001.1"/>
</dbReference>
<dbReference type="EMBL" id="SOCE01000001">
    <property type="protein sequence ID" value="TDU89838.1"/>
    <property type="molecule type" value="Genomic_DNA"/>
</dbReference>
<keyword evidence="2" id="KW-0812">Transmembrane</keyword>
<evidence type="ECO:0000313" key="5">
    <source>
        <dbReference type="Proteomes" id="UP000295151"/>
    </source>
</evidence>
<keyword evidence="5" id="KW-1185">Reference proteome</keyword>
<evidence type="ECO:0000259" key="3">
    <source>
        <dbReference type="Pfam" id="PF14219"/>
    </source>
</evidence>
<feature type="transmembrane region" description="Helical" evidence="2">
    <location>
        <begin position="225"/>
        <end position="254"/>
    </location>
</feature>
<feature type="transmembrane region" description="Helical" evidence="2">
    <location>
        <begin position="288"/>
        <end position="309"/>
    </location>
</feature>
<evidence type="ECO:0000256" key="2">
    <source>
        <dbReference type="SAM" id="Phobius"/>
    </source>
</evidence>
<feature type="region of interest" description="Disordered" evidence="1">
    <location>
        <begin position="1"/>
        <end position="46"/>
    </location>
</feature>
<comment type="caution">
    <text evidence="4">The sequence shown here is derived from an EMBL/GenBank/DDBJ whole genome shotgun (WGS) entry which is preliminary data.</text>
</comment>
<dbReference type="OrthoDB" id="4174975at2"/>
<keyword evidence="2" id="KW-0472">Membrane</keyword>
<feature type="compositionally biased region" description="Pro residues" evidence="1">
    <location>
        <begin position="9"/>
        <end position="26"/>
    </location>
</feature>
<reference evidence="4 5" key="1">
    <citation type="submission" date="2019-03" db="EMBL/GenBank/DDBJ databases">
        <title>Genomic Encyclopedia of Type Strains, Phase III (KMG-III): the genomes of soil and plant-associated and newly described type strains.</title>
        <authorList>
            <person name="Whitman W."/>
        </authorList>
    </citation>
    <scope>NUCLEOTIDE SEQUENCE [LARGE SCALE GENOMIC DNA]</scope>
    <source>
        <strain evidence="4 5">VKM Ac-2575</strain>
    </source>
</reference>
<dbReference type="InterPro" id="IPR025565">
    <property type="entry name" value="DUF4328"/>
</dbReference>
<name>A0A4R7TEK1_9ACTN</name>
<sequence>MSHYQGPYDGPPASPYPGTPAGPPQYPSSEGGPAQHYGGPPGHAGPQFGGPYPGAYPIVQSGPKYRALRRTAQVSVLLMGLTSVAAVIQSVVLWRSYGGVKRFIYLLVSEDEYQRGVERIAHTGPLLDLVNYLFLGTGIAFLIWLWQARENTEILKPDFASSYQGGYNSRSGAHRHAQGWTVGGWICPIVQFWYPLQIVQDVVTASEPPSEPGAARSGQVRSLLYGWWACWTAFWVILVGGGGFAGISFIVWLVRLVDQAQAAEATDGYVDIYDMQTFMVRVALGVNIGFTVATLLLIAAAVTSSLLLFRVTSWQQSQADARIPGWQQSQADARIPATPPGLPMPSGQPEQSVPQQQPGYLPPGPPQYAPRPLPGFTTQPGPRFPSYGSKQRQSGNSEPPSQ</sequence>
<dbReference type="Pfam" id="PF14219">
    <property type="entry name" value="DUF4328"/>
    <property type="match status" value="1"/>
</dbReference>
<gene>
    <name evidence="4" type="ORF">EV138_3415</name>
</gene>
<dbReference type="AlphaFoldDB" id="A0A4R7TEK1"/>
<feature type="domain" description="DUF4328" evidence="3">
    <location>
        <begin position="130"/>
        <end position="312"/>
    </location>
</feature>
<feature type="region of interest" description="Disordered" evidence="1">
    <location>
        <begin position="322"/>
        <end position="402"/>
    </location>
</feature>
<feature type="transmembrane region" description="Helical" evidence="2">
    <location>
        <begin position="129"/>
        <end position="146"/>
    </location>
</feature>
<organism evidence="4 5">
    <name type="scientific">Kribbella voronezhensis</name>
    <dbReference type="NCBI Taxonomy" id="2512212"/>
    <lineage>
        <taxon>Bacteria</taxon>
        <taxon>Bacillati</taxon>
        <taxon>Actinomycetota</taxon>
        <taxon>Actinomycetes</taxon>
        <taxon>Propionibacteriales</taxon>
        <taxon>Kribbellaceae</taxon>
        <taxon>Kribbella</taxon>
    </lineage>
</organism>
<keyword evidence="2" id="KW-1133">Transmembrane helix</keyword>
<evidence type="ECO:0000313" key="4">
    <source>
        <dbReference type="EMBL" id="TDU89838.1"/>
    </source>
</evidence>
<proteinExistence type="predicted"/>
<protein>
    <submittedName>
        <fullName evidence="4">Uncharacterized protein DUF4328</fullName>
    </submittedName>
</protein>
<feature type="compositionally biased region" description="Polar residues" evidence="1">
    <location>
        <begin position="388"/>
        <end position="402"/>
    </location>
</feature>
<evidence type="ECO:0000256" key="1">
    <source>
        <dbReference type="SAM" id="MobiDB-lite"/>
    </source>
</evidence>
<accession>A0A4R7TEK1</accession>
<feature type="compositionally biased region" description="Pro residues" evidence="1">
    <location>
        <begin position="360"/>
        <end position="373"/>
    </location>
</feature>